<reference evidence="4" key="1">
    <citation type="submission" date="2020-08" db="EMBL/GenBank/DDBJ databases">
        <title>Multicomponent nature underlies the extraordinary mechanical properties of spider dragline silk.</title>
        <authorList>
            <person name="Kono N."/>
            <person name="Nakamura H."/>
            <person name="Mori M."/>
            <person name="Yoshida Y."/>
            <person name="Ohtoshi R."/>
            <person name="Malay A.D."/>
            <person name="Moran D.A.P."/>
            <person name="Tomita M."/>
            <person name="Numata K."/>
            <person name="Arakawa K."/>
        </authorList>
    </citation>
    <scope>NUCLEOTIDE SEQUENCE</scope>
</reference>
<dbReference type="PANTHER" id="PTHR12561:SF3">
    <property type="entry name" value="LIPOYLTRANSFERASE 1, MITOCHONDRIAL"/>
    <property type="match status" value="1"/>
</dbReference>
<dbReference type="PANTHER" id="PTHR12561">
    <property type="entry name" value="LIPOATE-PROTEIN LIGASE"/>
    <property type="match status" value="1"/>
</dbReference>
<dbReference type="GO" id="GO:0009249">
    <property type="term" value="P:protein lipoylation"/>
    <property type="evidence" value="ECO:0007669"/>
    <property type="project" value="InterPro"/>
</dbReference>
<dbReference type="Pfam" id="PF21948">
    <property type="entry name" value="LplA-B_cat"/>
    <property type="match status" value="2"/>
</dbReference>
<accession>A0A8X7BSR0</accession>
<dbReference type="Gene3D" id="3.30.390.50">
    <property type="entry name" value="CO dehydrogenase flavoprotein, C-terminal domain"/>
    <property type="match status" value="1"/>
</dbReference>
<keyword evidence="5" id="KW-1185">Reference proteome</keyword>
<dbReference type="InterPro" id="IPR045864">
    <property type="entry name" value="aa-tRNA-synth_II/BPL/LPL"/>
</dbReference>
<dbReference type="SUPFAM" id="SSF55681">
    <property type="entry name" value="Class II aaRS and biotin synthetases"/>
    <property type="match status" value="1"/>
</dbReference>
<dbReference type="PROSITE" id="PS51733">
    <property type="entry name" value="BPL_LPL_CATALYTIC"/>
    <property type="match status" value="1"/>
</dbReference>
<evidence type="ECO:0000313" key="5">
    <source>
        <dbReference type="Proteomes" id="UP000886998"/>
    </source>
</evidence>
<gene>
    <name evidence="4" type="primary">LIPT1</name>
    <name evidence="4" type="ORF">TNIN_119641</name>
</gene>
<feature type="domain" description="BPL/LPL catalytic" evidence="3">
    <location>
        <begin position="69"/>
        <end position="242"/>
    </location>
</feature>
<organism evidence="4 5">
    <name type="scientific">Trichonephila inaurata madagascariensis</name>
    <dbReference type="NCBI Taxonomy" id="2747483"/>
    <lineage>
        <taxon>Eukaryota</taxon>
        <taxon>Metazoa</taxon>
        <taxon>Ecdysozoa</taxon>
        <taxon>Arthropoda</taxon>
        <taxon>Chelicerata</taxon>
        <taxon>Arachnida</taxon>
        <taxon>Araneae</taxon>
        <taxon>Araneomorphae</taxon>
        <taxon>Entelegynae</taxon>
        <taxon>Araneoidea</taxon>
        <taxon>Nephilidae</taxon>
        <taxon>Trichonephila</taxon>
        <taxon>Trichonephila inaurata</taxon>
    </lineage>
</organism>
<dbReference type="Proteomes" id="UP000886998">
    <property type="component" value="Unassembled WGS sequence"/>
</dbReference>
<evidence type="ECO:0000259" key="3">
    <source>
        <dbReference type="PROSITE" id="PS51733"/>
    </source>
</evidence>
<comment type="caution">
    <text evidence="4">The sequence shown here is derived from an EMBL/GenBank/DDBJ whole genome shotgun (WGS) entry which is preliminary data.</text>
</comment>
<dbReference type="CDD" id="cd16443">
    <property type="entry name" value="LplA"/>
    <property type="match status" value="1"/>
</dbReference>
<dbReference type="EMBL" id="BMAV01003690">
    <property type="protein sequence ID" value="GFY43471.1"/>
    <property type="molecule type" value="Genomic_DNA"/>
</dbReference>
<dbReference type="GO" id="GO:0005739">
    <property type="term" value="C:mitochondrion"/>
    <property type="evidence" value="ECO:0007669"/>
    <property type="project" value="TreeGrafter"/>
</dbReference>
<dbReference type="GO" id="GO:0017118">
    <property type="term" value="F:lipoyltransferase activity"/>
    <property type="evidence" value="ECO:0007669"/>
    <property type="project" value="TreeGrafter"/>
</dbReference>
<dbReference type="Gene3D" id="3.30.930.10">
    <property type="entry name" value="Bira Bifunctional Protein, Domain 2"/>
    <property type="match status" value="2"/>
</dbReference>
<proteinExistence type="inferred from homology"/>
<dbReference type="OrthoDB" id="201621at2759"/>
<sequence length="369" mass="42483">MNIIMKFKGQIISRFRSLSTASNKIKGTCQKTNLLNVNNRNTIIISQSHDIFENLALEDWLYSNYDLSSKDISILLMWYNGPSVVIGRHQNPWVECSVNFCEDNNINIARRNSGGGTVYHDFGNLNFSFMTPRKKYDRKRNLELICESVLIYVSGTASKLGRNNAYHHCTVLVNVDETKLHQALHRNLESVKSKATSSLRAKVINLNSVCSDIDIIKVIEAVKDYFKQLYEVTDENILCIHPNEDMCPGINKIIEELKSWEWRFGRTPQFSITKSFPISFLVSDLETKNPVFNVEITLNIVKGRIESINLSPQILKNKSYEALNQNIVNSCLSPKIQDKHSKWIHDCDDNIICQFVQHCIWEMILDIFK</sequence>
<dbReference type="InterPro" id="IPR004143">
    <property type="entry name" value="BPL_LPL_catalytic"/>
</dbReference>
<comment type="pathway">
    <text evidence="1">Protein modification; protein lipoylation via exogenous pathway; protein N(6)-(lipoyl)lysine from lipoate: step 2/2.</text>
</comment>
<protein>
    <submittedName>
        <fullName evidence="4">Lipoyltransferase 1, mitochondrial</fullName>
    </submittedName>
</protein>
<dbReference type="InterPro" id="IPR004562">
    <property type="entry name" value="LipoylTrfase_LipoateP_Ligase"/>
</dbReference>
<comment type="similarity">
    <text evidence="2">Belongs to the LplA family.</text>
</comment>
<evidence type="ECO:0000313" key="4">
    <source>
        <dbReference type="EMBL" id="GFY43471.1"/>
    </source>
</evidence>
<evidence type="ECO:0000256" key="2">
    <source>
        <dbReference type="ARBA" id="ARBA00008242"/>
    </source>
</evidence>
<name>A0A8X7BSR0_9ARAC</name>
<evidence type="ECO:0000256" key="1">
    <source>
        <dbReference type="ARBA" id="ARBA00005085"/>
    </source>
</evidence>
<dbReference type="AlphaFoldDB" id="A0A8X7BSR0"/>